<feature type="compositionally biased region" description="Basic and acidic residues" evidence="2">
    <location>
        <begin position="643"/>
        <end position="657"/>
    </location>
</feature>
<evidence type="ECO:0000313" key="4">
    <source>
        <dbReference type="Proteomes" id="UP001569428"/>
    </source>
</evidence>
<dbReference type="EMBL" id="JBGMEK010000110">
    <property type="protein sequence ID" value="MFA0813579.1"/>
    <property type="molecule type" value="Genomic_DNA"/>
</dbReference>
<evidence type="ECO:0000313" key="3">
    <source>
        <dbReference type="EMBL" id="MFA0813579.1"/>
    </source>
</evidence>
<gene>
    <name evidence="3" type="ORF">ACCI49_22070</name>
</gene>
<comment type="caution">
    <text evidence="3">The sequence shown here is derived from an EMBL/GenBank/DDBJ whole genome shotgun (WGS) entry which is preliminary data.</text>
</comment>
<evidence type="ECO:0008006" key="5">
    <source>
        <dbReference type="Google" id="ProtNLM"/>
    </source>
</evidence>
<feature type="region of interest" description="Disordered" evidence="2">
    <location>
        <begin position="239"/>
        <end position="262"/>
    </location>
</feature>
<dbReference type="Proteomes" id="UP001569428">
    <property type="component" value="Unassembled WGS sequence"/>
</dbReference>
<dbReference type="InterPro" id="IPR056909">
    <property type="entry name" value="SU10_portal"/>
</dbReference>
<sequence length="678" mass="76465">MAKTKGEILKLAEQCIQLSEGDDDSTNSDDRAEAYKYYYGEPFGNERDGRSDYVSRDVFDAVEDAKEILLEVFGSNRETVKFTPQDQNDVLQAKLRTSYCNRVFNKNNSGYSILHDSIQDALLAKNCTAKVYWNEETEYKTEQVQGIMPEAYEQLESSEAEIVEAVQDEVSGLIDAELRVPVDASRVAVEVIAPERVVRDPNATDPSKARFWGEKSEVTRSELIEMGFDSTVVAGLTADGDSQDEMEEQAREGVTTGDDLLGEPSQETLELYELFIWWDDEGDGVAQLHQVFKVGNTILETEEVQRMPYFSWAALRVAHRYDGLSTYDIIGDIQKLKSTIKRQIVDNLLISNNQSRVARQGAFVNPADWIDNPVGATHWLSKTAAGPITDHVMATPAPQLTPLTMPALEMLNQDKEHRVGVSRLTSGLNQDVISNQNADDMINRMTSAAMRRMMGMARRYAELFLIPIFQEIYTLALEHDQKGLLAEVDGEWQQLNPQEMGEGVDMEVTTALTPDDAEMRARTLMVLHNSLTQGAQMDPSLQAIYLPQNKYSVLREIFKLSGQPSPEFLTDPNSTPAQLQQQLMQTQQQLQQMTMQNQQLQAVLQQFNQQELDVKVQDAQTRQVKAMGELDLKRQKQMTDASLGDRKQSLAEDAEAHDQTIDELELALERRQDRNVSI</sequence>
<evidence type="ECO:0000256" key="1">
    <source>
        <dbReference type="SAM" id="Coils"/>
    </source>
</evidence>
<proteinExistence type="predicted"/>
<protein>
    <recommendedName>
        <fullName evidence="5">Portal protein</fullName>
    </recommendedName>
</protein>
<feature type="region of interest" description="Disordered" evidence="2">
    <location>
        <begin position="636"/>
        <end position="657"/>
    </location>
</feature>
<keyword evidence="4" id="KW-1185">Reference proteome</keyword>
<accession>A0ABV4P6E0</accession>
<organism evidence="3 4">
    <name type="scientific">Microbulbifer epialgicus</name>
    <dbReference type="NCBI Taxonomy" id="393907"/>
    <lineage>
        <taxon>Bacteria</taxon>
        <taxon>Pseudomonadati</taxon>
        <taxon>Pseudomonadota</taxon>
        <taxon>Gammaproteobacteria</taxon>
        <taxon>Cellvibrionales</taxon>
        <taxon>Microbulbiferaceae</taxon>
        <taxon>Microbulbifer</taxon>
    </lineage>
</organism>
<reference evidence="3 4" key="1">
    <citation type="submission" date="2024-08" db="EMBL/GenBank/DDBJ databases">
        <authorList>
            <person name="Ishaq N."/>
        </authorList>
    </citation>
    <scope>NUCLEOTIDE SEQUENCE [LARGE SCALE GENOMIC DNA]</scope>
    <source>
        <strain evidence="3 4">DSM 18651</strain>
    </source>
</reference>
<evidence type="ECO:0000256" key="2">
    <source>
        <dbReference type="SAM" id="MobiDB-lite"/>
    </source>
</evidence>
<dbReference type="RefSeq" id="WP_371841392.1">
    <property type="nucleotide sequence ID" value="NZ_JBGMEK010000110.1"/>
</dbReference>
<name>A0ABV4P6E0_9GAMM</name>
<dbReference type="Pfam" id="PF23899">
    <property type="entry name" value="SU10_portal"/>
    <property type="match status" value="1"/>
</dbReference>
<keyword evidence="1" id="KW-0175">Coiled coil</keyword>
<feature type="coiled-coil region" evidence="1">
    <location>
        <begin position="583"/>
        <end position="610"/>
    </location>
</feature>